<evidence type="ECO:0000313" key="13">
    <source>
        <dbReference type="EMBL" id="TCD01232.1"/>
    </source>
</evidence>
<keyword evidence="6 8" id="KW-0472">Membrane</keyword>
<dbReference type="Gene3D" id="2.60.40.1120">
    <property type="entry name" value="Carboxypeptidase-like, regulatory domain"/>
    <property type="match status" value="1"/>
</dbReference>
<accession>A0A4R0NKF7</accession>
<dbReference type="EMBL" id="SJSL01000002">
    <property type="protein sequence ID" value="TCD01232.1"/>
    <property type="molecule type" value="Genomic_DNA"/>
</dbReference>
<evidence type="ECO:0000256" key="9">
    <source>
        <dbReference type="RuleBase" id="RU003357"/>
    </source>
</evidence>
<dbReference type="AlphaFoldDB" id="A0A4R0NKF7"/>
<evidence type="ECO:0000259" key="12">
    <source>
        <dbReference type="Pfam" id="PF07715"/>
    </source>
</evidence>
<dbReference type="InterPro" id="IPR037066">
    <property type="entry name" value="Plug_dom_sf"/>
</dbReference>
<comment type="similarity">
    <text evidence="8 9">Belongs to the TonB-dependent receptor family.</text>
</comment>
<dbReference type="InterPro" id="IPR036942">
    <property type="entry name" value="Beta-barrel_TonB_sf"/>
</dbReference>
<keyword evidence="10" id="KW-0732">Signal</keyword>
<dbReference type="NCBIfam" id="TIGR04056">
    <property type="entry name" value="OMP_RagA_SusC"/>
    <property type="match status" value="1"/>
</dbReference>
<feature type="domain" description="TonB-dependent receptor plug" evidence="12">
    <location>
        <begin position="127"/>
        <end position="254"/>
    </location>
</feature>
<dbReference type="InterPro" id="IPR023996">
    <property type="entry name" value="TonB-dep_OMP_SusC/RagA"/>
</dbReference>
<sequence>MKKTIQIIVLATLCLNLTTKAQQPAKSSSLQKGYTGRVVSASSGEFLPGAIIKINPSNQTLVTNDRGEFSLILSDGSYDLSVHYVSFKAKTLAVQIPLKELLIISLDNDEQSLQEVEINAGYYTVKERERTGSISRVSSETIGKQPVSNPLMALQNRVPGLEITQQTGTPGGGVKVQIRGRNSINTAVGNDPLYVVDGVFYPSTSISSSLTSGILGIGGASPLSFINPSDIESIEVLKDADATAIYGSKGANGVILIKTKRGTTGAIKVNAGATQGWSNVDRRLKLLNTEQYLEMRKEAFQNDGLTPGVRDYDVNGAWDQNRYTDWQKTLIGGNALTTNASANVSGGNHKLNFLIGGTYYQEGTVFPGEFGYRRAGMNTSLNFGAIEDRLNVGLTLNYTNTMHDLLTGDPTSNILLAPNAPNPYDENGKLNWEDNTVYRNPMQYLMQSNEKETYNLIANVSVRYRIFTNLFLKASLGYASITGSEYRKTPMASRSTALNPTSLNRIADFSNNDNNTLMAEPQLTYKEEIGPGTFDALVGLTFQGNINEIRSIRATGFNSDEQLRNIAAAATLSTLDMISSQYRYTAVFSRLNYQINSKYFLNFTARRDGSSRFGSGKQFANFGAVGAGWIFSDEPIIKNNIPFLSFGKLRASYGITGNDQIPNYGYLQLWNSLSGTYQGVPTIQPLLGSIGNPDFSWETNRKLEAALQLGFIENRINVELSWYRNRSSNQLIGDPLPPSTGSSTITANRAATVENSGWESVLDFKVVDNTHWQWNAAINITIPKNKLVSYPGIESSSDAYNYIVGQPLSISRVYNVRGINSQTGLYDIEDSDNNGVLNDIDRYLHKFSGQYFYGGVQNSVRFKQFLLDFLVSFSKQNSTNSYLNGSFSPGFWDYIGPTTNQPIIALKRWKKVGDQTSISKASTIPASYTNYTRARSSGGESIQDASFLRLKNISIHYSLPKKWLNHIKVDGARISLQGQNVFTWTKYLGLDPETQSMSLLPPLRTLAVGLNITL</sequence>
<evidence type="ECO:0000259" key="11">
    <source>
        <dbReference type="Pfam" id="PF00593"/>
    </source>
</evidence>
<evidence type="ECO:0000256" key="4">
    <source>
        <dbReference type="ARBA" id="ARBA00022692"/>
    </source>
</evidence>
<feature type="chain" id="PRO_5020443142" evidence="10">
    <location>
        <begin position="22"/>
        <end position="1014"/>
    </location>
</feature>
<dbReference type="RefSeq" id="WP_131595924.1">
    <property type="nucleotide sequence ID" value="NZ_SJSL01000002.1"/>
</dbReference>
<evidence type="ECO:0000256" key="3">
    <source>
        <dbReference type="ARBA" id="ARBA00022452"/>
    </source>
</evidence>
<dbReference type="NCBIfam" id="TIGR04057">
    <property type="entry name" value="SusC_RagA_signa"/>
    <property type="match status" value="1"/>
</dbReference>
<evidence type="ECO:0000313" key="14">
    <source>
        <dbReference type="Proteomes" id="UP000293347"/>
    </source>
</evidence>
<keyword evidence="3 8" id="KW-1134">Transmembrane beta strand</keyword>
<comment type="subcellular location">
    <subcellularLocation>
        <location evidence="1 8">Cell outer membrane</location>
        <topology evidence="1 8">Multi-pass membrane protein</topology>
    </subcellularLocation>
</comment>
<protein>
    <submittedName>
        <fullName evidence="13">SusC/RagA family TonB-linked outer membrane protein</fullName>
    </submittedName>
</protein>
<feature type="domain" description="TonB-dependent receptor-like beta-barrel" evidence="11">
    <location>
        <begin position="423"/>
        <end position="871"/>
    </location>
</feature>
<name>A0A4R0NKF7_9SPHI</name>
<evidence type="ECO:0000256" key="6">
    <source>
        <dbReference type="ARBA" id="ARBA00023136"/>
    </source>
</evidence>
<dbReference type="Pfam" id="PF00593">
    <property type="entry name" value="TonB_dep_Rec_b-barrel"/>
    <property type="match status" value="1"/>
</dbReference>
<dbReference type="OrthoDB" id="9768177at2"/>
<reference evidence="13 14" key="1">
    <citation type="submission" date="2019-02" db="EMBL/GenBank/DDBJ databases">
        <title>Pedobacter sp. RP-1-14 sp. nov., isolated from Arctic soil.</title>
        <authorList>
            <person name="Dahal R.H."/>
        </authorList>
    </citation>
    <scope>NUCLEOTIDE SEQUENCE [LARGE SCALE GENOMIC DNA]</scope>
    <source>
        <strain evidence="13 14">RP-1-14</strain>
    </source>
</reference>
<dbReference type="SUPFAM" id="SSF56935">
    <property type="entry name" value="Porins"/>
    <property type="match status" value="1"/>
</dbReference>
<gene>
    <name evidence="13" type="ORF">EZ437_10775</name>
</gene>
<dbReference type="Pfam" id="PF07715">
    <property type="entry name" value="Plug"/>
    <property type="match status" value="1"/>
</dbReference>
<dbReference type="InterPro" id="IPR000531">
    <property type="entry name" value="Beta-barrel_TonB"/>
</dbReference>
<dbReference type="SUPFAM" id="SSF49464">
    <property type="entry name" value="Carboxypeptidase regulatory domain-like"/>
    <property type="match status" value="1"/>
</dbReference>
<evidence type="ECO:0000256" key="7">
    <source>
        <dbReference type="ARBA" id="ARBA00023237"/>
    </source>
</evidence>
<organism evidence="13 14">
    <name type="scientific">Pedobacter psychroterrae</name>
    <dbReference type="NCBI Taxonomy" id="2530453"/>
    <lineage>
        <taxon>Bacteria</taxon>
        <taxon>Pseudomonadati</taxon>
        <taxon>Bacteroidota</taxon>
        <taxon>Sphingobacteriia</taxon>
        <taxon>Sphingobacteriales</taxon>
        <taxon>Sphingobacteriaceae</taxon>
        <taxon>Pedobacter</taxon>
    </lineage>
</organism>
<evidence type="ECO:0000256" key="8">
    <source>
        <dbReference type="PROSITE-ProRule" id="PRU01360"/>
    </source>
</evidence>
<dbReference type="InterPro" id="IPR008969">
    <property type="entry name" value="CarboxyPept-like_regulatory"/>
</dbReference>
<keyword evidence="2 8" id="KW-0813">Transport</keyword>
<feature type="signal peptide" evidence="10">
    <location>
        <begin position="1"/>
        <end position="21"/>
    </location>
</feature>
<dbReference type="Gene3D" id="2.170.130.10">
    <property type="entry name" value="TonB-dependent receptor, plug domain"/>
    <property type="match status" value="1"/>
</dbReference>
<keyword evidence="5 9" id="KW-0798">TonB box</keyword>
<evidence type="ECO:0000256" key="2">
    <source>
        <dbReference type="ARBA" id="ARBA00022448"/>
    </source>
</evidence>
<dbReference type="InterPro" id="IPR039426">
    <property type="entry name" value="TonB-dep_rcpt-like"/>
</dbReference>
<evidence type="ECO:0000256" key="1">
    <source>
        <dbReference type="ARBA" id="ARBA00004571"/>
    </source>
</evidence>
<proteinExistence type="inferred from homology"/>
<comment type="caution">
    <text evidence="13">The sequence shown here is derived from an EMBL/GenBank/DDBJ whole genome shotgun (WGS) entry which is preliminary data.</text>
</comment>
<keyword evidence="14" id="KW-1185">Reference proteome</keyword>
<dbReference type="GO" id="GO:0009279">
    <property type="term" value="C:cell outer membrane"/>
    <property type="evidence" value="ECO:0007669"/>
    <property type="project" value="UniProtKB-SubCell"/>
</dbReference>
<evidence type="ECO:0000256" key="10">
    <source>
        <dbReference type="SAM" id="SignalP"/>
    </source>
</evidence>
<evidence type="ECO:0000256" key="5">
    <source>
        <dbReference type="ARBA" id="ARBA00023077"/>
    </source>
</evidence>
<dbReference type="InterPro" id="IPR012910">
    <property type="entry name" value="Plug_dom"/>
</dbReference>
<dbReference type="Gene3D" id="2.40.170.20">
    <property type="entry name" value="TonB-dependent receptor, beta-barrel domain"/>
    <property type="match status" value="1"/>
</dbReference>
<dbReference type="PROSITE" id="PS52016">
    <property type="entry name" value="TONB_DEPENDENT_REC_3"/>
    <property type="match status" value="1"/>
</dbReference>
<keyword evidence="7 8" id="KW-0998">Cell outer membrane</keyword>
<dbReference type="Proteomes" id="UP000293347">
    <property type="component" value="Unassembled WGS sequence"/>
</dbReference>
<keyword evidence="4 8" id="KW-0812">Transmembrane</keyword>
<dbReference type="InterPro" id="IPR023997">
    <property type="entry name" value="TonB-dep_OMP_SusC/RagA_CS"/>
</dbReference>
<dbReference type="Pfam" id="PF13715">
    <property type="entry name" value="CarbopepD_reg_2"/>
    <property type="match status" value="1"/>
</dbReference>